<dbReference type="SUPFAM" id="SSF48498">
    <property type="entry name" value="Tetracyclin repressor-like, C-terminal domain"/>
    <property type="match status" value="1"/>
</dbReference>
<dbReference type="InterPro" id="IPR009057">
    <property type="entry name" value="Homeodomain-like_sf"/>
</dbReference>
<dbReference type="SUPFAM" id="SSF46689">
    <property type="entry name" value="Homeodomain-like"/>
    <property type="match status" value="1"/>
</dbReference>
<dbReference type="RefSeq" id="WP_380536869.1">
    <property type="nucleotide sequence ID" value="NZ_JBHFAB010000010.1"/>
</dbReference>
<dbReference type="InterPro" id="IPR001647">
    <property type="entry name" value="HTH_TetR"/>
</dbReference>
<keyword evidence="3 5" id="KW-0238">DNA-binding</keyword>
<reference evidence="7 8" key="1">
    <citation type="submission" date="2024-09" db="EMBL/GenBank/DDBJ databases">
        <authorList>
            <person name="Lee S.D."/>
        </authorList>
    </citation>
    <scope>NUCLEOTIDE SEQUENCE [LARGE SCALE GENOMIC DNA]</scope>
    <source>
        <strain evidence="7 8">N8-3</strain>
    </source>
</reference>
<name>A0ABV6VWU7_9ACTN</name>
<feature type="domain" description="HTH tetR-type" evidence="6">
    <location>
        <begin position="5"/>
        <end position="65"/>
    </location>
</feature>
<keyword evidence="8" id="KW-1185">Reference proteome</keyword>
<dbReference type="Pfam" id="PF00440">
    <property type="entry name" value="TetR_N"/>
    <property type="match status" value="1"/>
</dbReference>
<dbReference type="Proteomes" id="UP001592531">
    <property type="component" value="Unassembled WGS sequence"/>
</dbReference>
<dbReference type="InterPro" id="IPR050109">
    <property type="entry name" value="HTH-type_TetR-like_transc_reg"/>
</dbReference>
<evidence type="ECO:0000256" key="5">
    <source>
        <dbReference type="PROSITE-ProRule" id="PRU00335"/>
    </source>
</evidence>
<evidence type="ECO:0000256" key="4">
    <source>
        <dbReference type="ARBA" id="ARBA00023163"/>
    </source>
</evidence>
<evidence type="ECO:0000256" key="1">
    <source>
        <dbReference type="ARBA" id="ARBA00022491"/>
    </source>
</evidence>
<dbReference type="Pfam" id="PF02909">
    <property type="entry name" value="TetR_C_1"/>
    <property type="match status" value="1"/>
</dbReference>
<dbReference type="EMBL" id="JBHFAB010000010">
    <property type="protein sequence ID" value="MFC1418118.1"/>
    <property type="molecule type" value="Genomic_DNA"/>
</dbReference>
<keyword evidence="1" id="KW-0678">Repressor</keyword>
<feature type="DNA-binding region" description="H-T-H motif" evidence="5">
    <location>
        <begin position="28"/>
        <end position="47"/>
    </location>
</feature>
<organism evidence="7 8">
    <name type="scientific">Streptacidiphilus cavernicola</name>
    <dbReference type="NCBI Taxonomy" id="3342716"/>
    <lineage>
        <taxon>Bacteria</taxon>
        <taxon>Bacillati</taxon>
        <taxon>Actinomycetota</taxon>
        <taxon>Actinomycetes</taxon>
        <taxon>Kitasatosporales</taxon>
        <taxon>Streptomycetaceae</taxon>
        <taxon>Streptacidiphilus</taxon>
    </lineage>
</organism>
<proteinExistence type="predicted"/>
<dbReference type="PANTHER" id="PTHR30055:SF151">
    <property type="entry name" value="TRANSCRIPTIONAL REGULATORY PROTEIN"/>
    <property type="match status" value="1"/>
</dbReference>
<comment type="caution">
    <text evidence="7">The sequence shown here is derived from an EMBL/GenBank/DDBJ whole genome shotgun (WGS) entry which is preliminary data.</text>
</comment>
<dbReference type="InterPro" id="IPR003012">
    <property type="entry name" value="Tet_transcr_reg_TetR"/>
</dbReference>
<keyword evidence="2" id="KW-0805">Transcription regulation</keyword>
<sequence>MVEPKLSKDTLVDGALRLLDAEGMEALTIRRLAQSLGFTPMAVYWHVKNKDELLLAVSERLWSLADVDTDPGLEPLEQLRSLFAAMLAVLRAHPQAAPLLTRTGAGRNKPCFDVTETTLGVFDRLGFTPEQGAQLSLQALWTLISLVGSEPGAPQPGVAADEQAEKERSRRAAFLSLDPTRYPHLVAAAPALTTCEQPDAFYTLGIEVFLSGVAHLANSSAAGRR</sequence>
<evidence type="ECO:0000256" key="3">
    <source>
        <dbReference type="ARBA" id="ARBA00023125"/>
    </source>
</evidence>
<evidence type="ECO:0000313" key="8">
    <source>
        <dbReference type="Proteomes" id="UP001592531"/>
    </source>
</evidence>
<dbReference type="InterPro" id="IPR036271">
    <property type="entry name" value="Tet_transcr_reg_TetR-rel_C_sf"/>
</dbReference>
<dbReference type="PRINTS" id="PR00400">
    <property type="entry name" value="TETREPRESSOR"/>
</dbReference>
<evidence type="ECO:0000256" key="2">
    <source>
        <dbReference type="ARBA" id="ARBA00023015"/>
    </source>
</evidence>
<gene>
    <name evidence="7" type="ORF">ACEZDE_15910</name>
</gene>
<dbReference type="PRINTS" id="PR00455">
    <property type="entry name" value="HTHTETR"/>
</dbReference>
<dbReference type="PANTHER" id="PTHR30055">
    <property type="entry name" value="HTH-TYPE TRANSCRIPTIONAL REGULATOR RUTR"/>
    <property type="match status" value="1"/>
</dbReference>
<keyword evidence="4" id="KW-0804">Transcription</keyword>
<accession>A0ABV6VWU7</accession>
<evidence type="ECO:0000313" key="7">
    <source>
        <dbReference type="EMBL" id="MFC1418118.1"/>
    </source>
</evidence>
<dbReference type="PROSITE" id="PS50977">
    <property type="entry name" value="HTH_TETR_2"/>
    <property type="match status" value="1"/>
</dbReference>
<protein>
    <submittedName>
        <fullName evidence="7">TetR/AcrR family transcriptional regulator</fullName>
    </submittedName>
</protein>
<dbReference type="InterPro" id="IPR004111">
    <property type="entry name" value="Repressor_TetR_C"/>
</dbReference>
<evidence type="ECO:0000259" key="6">
    <source>
        <dbReference type="PROSITE" id="PS50977"/>
    </source>
</evidence>
<dbReference type="Gene3D" id="1.10.357.10">
    <property type="entry name" value="Tetracycline Repressor, domain 2"/>
    <property type="match status" value="1"/>
</dbReference>